<dbReference type="AlphaFoldDB" id="A0AAV7MI96"/>
<evidence type="ECO:0000313" key="3">
    <source>
        <dbReference type="Proteomes" id="UP001066276"/>
    </source>
</evidence>
<dbReference type="Proteomes" id="UP001066276">
    <property type="component" value="Chromosome 10"/>
</dbReference>
<comment type="caution">
    <text evidence="2">The sequence shown here is derived from an EMBL/GenBank/DDBJ whole genome shotgun (WGS) entry which is preliminary data.</text>
</comment>
<reference evidence="2" key="1">
    <citation type="journal article" date="2022" name="bioRxiv">
        <title>Sequencing and chromosome-scale assembly of the giantPleurodeles waltlgenome.</title>
        <authorList>
            <person name="Brown T."/>
            <person name="Elewa A."/>
            <person name="Iarovenko S."/>
            <person name="Subramanian E."/>
            <person name="Araus A.J."/>
            <person name="Petzold A."/>
            <person name="Susuki M."/>
            <person name="Suzuki K.-i.T."/>
            <person name="Hayashi T."/>
            <person name="Toyoda A."/>
            <person name="Oliveira C."/>
            <person name="Osipova E."/>
            <person name="Leigh N.D."/>
            <person name="Simon A."/>
            <person name="Yun M.H."/>
        </authorList>
    </citation>
    <scope>NUCLEOTIDE SEQUENCE</scope>
    <source>
        <strain evidence="2">20211129_DDA</strain>
        <tissue evidence="2">Liver</tissue>
    </source>
</reference>
<evidence type="ECO:0000313" key="2">
    <source>
        <dbReference type="EMBL" id="KAJ1101688.1"/>
    </source>
</evidence>
<evidence type="ECO:0000256" key="1">
    <source>
        <dbReference type="SAM" id="MobiDB-lite"/>
    </source>
</evidence>
<proteinExistence type="predicted"/>
<dbReference type="EMBL" id="JANPWB010000014">
    <property type="protein sequence ID" value="KAJ1101688.1"/>
    <property type="molecule type" value="Genomic_DNA"/>
</dbReference>
<gene>
    <name evidence="2" type="ORF">NDU88_006753</name>
</gene>
<name>A0AAV7MI96_PLEWA</name>
<protein>
    <submittedName>
        <fullName evidence="2">Uncharacterized protein</fullName>
    </submittedName>
</protein>
<sequence>MIPGLVRVGSGLDTNTAWEAAWASTAPDRGPQRDRGDWRGFTLAAESRREDDRVKLTGEARNMGKTDKNQAILQFDQRKSQTSGGDRTVAGVCGGADMPLGRNRN</sequence>
<keyword evidence="3" id="KW-1185">Reference proteome</keyword>
<accession>A0AAV7MI96</accession>
<feature type="region of interest" description="Disordered" evidence="1">
    <location>
        <begin position="76"/>
        <end position="105"/>
    </location>
</feature>
<organism evidence="2 3">
    <name type="scientific">Pleurodeles waltl</name>
    <name type="common">Iberian ribbed newt</name>
    <dbReference type="NCBI Taxonomy" id="8319"/>
    <lineage>
        <taxon>Eukaryota</taxon>
        <taxon>Metazoa</taxon>
        <taxon>Chordata</taxon>
        <taxon>Craniata</taxon>
        <taxon>Vertebrata</taxon>
        <taxon>Euteleostomi</taxon>
        <taxon>Amphibia</taxon>
        <taxon>Batrachia</taxon>
        <taxon>Caudata</taxon>
        <taxon>Salamandroidea</taxon>
        <taxon>Salamandridae</taxon>
        <taxon>Pleurodelinae</taxon>
        <taxon>Pleurodeles</taxon>
    </lineage>
</organism>